<gene>
    <name evidence="2" type="ORF">GCM10025772_08540</name>
</gene>
<feature type="domain" description="Retropepsin-like aspartic endopeptidase" evidence="1">
    <location>
        <begin position="17"/>
        <end position="146"/>
    </location>
</feature>
<dbReference type="RefSeq" id="WP_345315802.1">
    <property type="nucleotide sequence ID" value="NZ_BAABLF010000005.1"/>
</dbReference>
<dbReference type="PANTHER" id="PTHR38037:SF2">
    <property type="entry name" value="ATP-DEPENDENT ZINC PROTEASE DOMAIN-CONTAINING PROTEIN-RELATED"/>
    <property type="match status" value="1"/>
</dbReference>
<dbReference type="PANTHER" id="PTHR38037">
    <property type="entry name" value="ZN_PROTEASE DOMAIN-CONTAINING PROTEIN"/>
    <property type="match status" value="1"/>
</dbReference>
<comment type="caution">
    <text evidence="2">The sequence shown here is derived from an EMBL/GenBank/DDBJ whole genome shotgun (WGS) entry which is preliminary data.</text>
</comment>
<reference evidence="3" key="1">
    <citation type="journal article" date="2019" name="Int. J. Syst. Evol. Microbiol.">
        <title>The Global Catalogue of Microorganisms (GCM) 10K type strain sequencing project: providing services to taxonomists for standard genome sequencing and annotation.</title>
        <authorList>
            <consortium name="The Broad Institute Genomics Platform"/>
            <consortium name="The Broad Institute Genome Sequencing Center for Infectious Disease"/>
            <person name="Wu L."/>
            <person name="Ma J."/>
        </authorList>
    </citation>
    <scope>NUCLEOTIDE SEQUENCE [LARGE SCALE GENOMIC DNA]</scope>
    <source>
        <strain evidence="3">JCM 18720</strain>
    </source>
</reference>
<sequence length="151" mass="16804">MVVLAAPLVAEDKRVIGPIARLHVEEVGMTMLARIDTGAAKTSLHAEQMEIVGGELSDWDDNIGKSIRFVTRNAVGKPSKIEATIADVSHIRNAQGSEDRYVVWMTIGHGDLNKRVKVTLKDRSPMDYKLLIGRDWLEGDYRVDVELPPEQ</sequence>
<dbReference type="Pfam" id="PF05618">
    <property type="entry name" value="Zn_protease"/>
    <property type="match status" value="1"/>
</dbReference>
<dbReference type="SUPFAM" id="SSF50630">
    <property type="entry name" value="Acid proteases"/>
    <property type="match status" value="1"/>
</dbReference>
<name>A0ABP9RYF8_9GAMM</name>
<dbReference type="EMBL" id="BAABLF010000005">
    <property type="protein sequence ID" value="GAA5188463.1"/>
    <property type="molecule type" value="Genomic_DNA"/>
</dbReference>
<dbReference type="InterPro" id="IPR021109">
    <property type="entry name" value="Peptidase_aspartic_dom_sf"/>
</dbReference>
<evidence type="ECO:0000313" key="3">
    <source>
        <dbReference type="Proteomes" id="UP001501600"/>
    </source>
</evidence>
<keyword evidence="3" id="KW-1185">Reference proteome</keyword>
<accession>A0ABP9RYF8</accession>
<dbReference type="Gene3D" id="2.40.70.10">
    <property type="entry name" value="Acid Proteases"/>
    <property type="match status" value="1"/>
</dbReference>
<dbReference type="Proteomes" id="UP001501600">
    <property type="component" value="Unassembled WGS sequence"/>
</dbReference>
<evidence type="ECO:0000259" key="1">
    <source>
        <dbReference type="Pfam" id="PF05618"/>
    </source>
</evidence>
<evidence type="ECO:0000313" key="2">
    <source>
        <dbReference type="EMBL" id="GAA5188463.1"/>
    </source>
</evidence>
<dbReference type="InterPro" id="IPR008503">
    <property type="entry name" value="Asp_endopeptidase"/>
</dbReference>
<proteinExistence type="predicted"/>
<organism evidence="2 3">
    <name type="scientific">Ferrimonas gelatinilytica</name>
    <dbReference type="NCBI Taxonomy" id="1255257"/>
    <lineage>
        <taxon>Bacteria</taxon>
        <taxon>Pseudomonadati</taxon>
        <taxon>Pseudomonadota</taxon>
        <taxon>Gammaproteobacteria</taxon>
        <taxon>Alteromonadales</taxon>
        <taxon>Ferrimonadaceae</taxon>
        <taxon>Ferrimonas</taxon>
    </lineage>
</organism>
<protein>
    <submittedName>
        <fullName evidence="2">RimK/LysX family protein</fullName>
    </submittedName>
</protein>